<dbReference type="Gene3D" id="3.90.79.10">
    <property type="entry name" value="Nucleoside Triphosphate Pyrophosphohydrolase"/>
    <property type="match status" value="1"/>
</dbReference>
<dbReference type="AlphaFoldDB" id="A0A518GYG4"/>
<dbReference type="KEGG" id="tpla:ElP_15140"/>
<dbReference type="Pfam" id="PF00293">
    <property type="entry name" value="NUDIX"/>
    <property type="match status" value="1"/>
</dbReference>
<dbReference type="SUPFAM" id="SSF55811">
    <property type="entry name" value="Nudix"/>
    <property type="match status" value="1"/>
</dbReference>
<dbReference type="Proteomes" id="UP000317835">
    <property type="component" value="Chromosome"/>
</dbReference>
<dbReference type="OrthoDB" id="7066556at2"/>
<evidence type="ECO:0000313" key="3">
    <source>
        <dbReference type="Proteomes" id="UP000317835"/>
    </source>
</evidence>
<dbReference type="CDD" id="cd03424">
    <property type="entry name" value="NUDIX_ADPRase_Nudt5_UGPPase_Nudt14"/>
    <property type="match status" value="1"/>
</dbReference>
<sequence length="209" mass="23013">MIAGDDEGMIEPWRVERSVVTYRDRWLTVRSDDCRTVAGQEIAPYHVLEHSTWLNVVALTPEGRIVLVTEYRHGSGEVLTGLPSGTMDPTDPDAEAASRRELLEETGYGGGVFVPLGRYPANPANQTNDVTPFLAVGVEKIGEQELDHTEEIAVSTEDFAEWFGLLCRMRLRVQVSHVATAMLAARVVGSGEIPGLGDLPDRLRDAWAR</sequence>
<reference evidence="2 3" key="1">
    <citation type="submission" date="2019-02" db="EMBL/GenBank/DDBJ databases">
        <title>Deep-cultivation of Planctomycetes and their phenomic and genomic characterization uncovers novel biology.</title>
        <authorList>
            <person name="Wiegand S."/>
            <person name="Jogler M."/>
            <person name="Boedeker C."/>
            <person name="Pinto D."/>
            <person name="Vollmers J."/>
            <person name="Rivas-Marin E."/>
            <person name="Kohn T."/>
            <person name="Peeters S.H."/>
            <person name="Heuer A."/>
            <person name="Rast P."/>
            <person name="Oberbeckmann S."/>
            <person name="Bunk B."/>
            <person name="Jeske O."/>
            <person name="Meyerdierks A."/>
            <person name="Storesund J.E."/>
            <person name="Kallscheuer N."/>
            <person name="Luecker S."/>
            <person name="Lage O.M."/>
            <person name="Pohl T."/>
            <person name="Merkel B.J."/>
            <person name="Hornburger P."/>
            <person name="Mueller R.-W."/>
            <person name="Bruemmer F."/>
            <person name="Labrenz M."/>
            <person name="Spormann A.M."/>
            <person name="Op den Camp H."/>
            <person name="Overmann J."/>
            <person name="Amann R."/>
            <person name="Jetten M.S.M."/>
            <person name="Mascher T."/>
            <person name="Medema M.H."/>
            <person name="Devos D.P."/>
            <person name="Kaster A.-K."/>
            <person name="Ovreas L."/>
            <person name="Rohde M."/>
            <person name="Galperin M.Y."/>
            <person name="Jogler C."/>
        </authorList>
    </citation>
    <scope>NUCLEOTIDE SEQUENCE [LARGE SCALE GENOMIC DNA]</scope>
    <source>
        <strain evidence="2 3">ElP</strain>
    </source>
</reference>
<dbReference type="EMBL" id="CP036426">
    <property type="protein sequence ID" value="QDV33638.1"/>
    <property type="molecule type" value="Genomic_DNA"/>
</dbReference>
<keyword evidence="2" id="KW-0378">Hydrolase</keyword>
<proteinExistence type="predicted"/>
<organism evidence="2 3">
    <name type="scientific">Tautonia plasticadhaerens</name>
    <dbReference type="NCBI Taxonomy" id="2527974"/>
    <lineage>
        <taxon>Bacteria</taxon>
        <taxon>Pseudomonadati</taxon>
        <taxon>Planctomycetota</taxon>
        <taxon>Planctomycetia</taxon>
        <taxon>Isosphaerales</taxon>
        <taxon>Isosphaeraceae</taxon>
        <taxon>Tautonia</taxon>
    </lineage>
</organism>
<gene>
    <name evidence="2" type="primary">nudF_3</name>
    <name evidence="2" type="ORF">ElP_15140</name>
</gene>
<feature type="domain" description="Nudix hydrolase" evidence="1">
    <location>
        <begin position="56"/>
        <end position="153"/>
    </location>
</feature>
<dbReference type="EC" id="3.6.1.13" evidence="2"/>
<name>A0A518GYG4_9BACT</name>
<dbReference type="InterPro" id="IPR000086">
    <property type="entry name" value="NUDIX_hydrolase_dom"/>
</dbReference>
<accession>A0A518GYG4</accession>
<protein>
    <submittedName>
        <fullName evidence="2">ADP-ribose pyrophosphatase</fullName>
        <ecNumber evidence="2">3.6.1.13</ecNumber>
    </submittedName>
</protein>
<dbReference type="GO" id="GO:0047631">
    <property type="term" value="F:ADP-ribose diphosphatase activity"/>
    <property type="evidence" value="ECO:0007669"/>
    <property type="project" value="UniProtKB-EC"/>
</dbReference>
<keyword evidence="3" id="KW-1185">Reference proteome</keyword>
<evidence type="ECO:0000259" key="1">
    <source>
        <dbReference type="Pfam" id="PF00293"/>
    </source>
</evidence>
<evidence type="ECO:0000313" key="2">
    <source>
        <dbReference type="EMBL" id="QDV33638.1"/>
    </source>
</evidence>
<dbReference type="InterPro" id="IPR015797">
    <property type="entry name" value="NUDIX_hydrolase-like_dom_sf"/>
</dbReference>